<organism evidence="1">
    <name type="scientific">gut metagenome</name>
    <dbReference type="NCBI Taxonomy" id="749906"/>
    <lineage>
        <taxon>unclassified sequences</taxon>
        <taxon>metagenomes</taxon>
        <taxon>organismal metagenomes</taxon>
    </lineage>
</organism>
<dbReference type="AlphaFoldDB" id="J9G7P8"/>
<dbReference type="EMBL" id="AMCI01002226">
    <property type="protein sequence ID" value="EJX03272.1"/>
    <property type="molecule type" value="Genomic_DNA"/>
</dbReference>
<dbReference type="Pfam" id="PF08842">
    <property type="entry name" value="Mfa2"/>
    <property type="match status" value="1"/>
</dbReference>
<sequence length="318" mass="36040">MILPHIYRIGPLLTAALWLLLTGMFATSCSLDDERDVCCGKNTIRFRYLYRGNDRFDTYIHQIHYLLFDSVGHYVKDMQPVEGMMSRVRIGSLPEGGYTLVGIGNLKEYGELRGHTEGGLEQFHLAVTKYIDSASETIAEGDRIYWGECPFTVVSGADNSYLGELSNVHCVLRVRVEWELIPEFRDGYTYQLAGIGRKMKLTKDDALSIGNQFFPQVKDYSGVKAKEVPLRRSALDATMVTLRWTDQEIPRFQLRNKRQSITKEIALKPIFERWGWHPDSTPVQEYEICLKIQADGSIMVKEGVDVGVGDWIDGGALG</sequence>
<dbReference type="InterPro" id="IPR014941">
    <property type="entry name" value="FimB/Mfa2/Mfa3"/>
</dbReference>
<accession>J9G7P8</accession>
<reference evidence="1" key="1">
    <citation type="journal article" date="2012" name="PLoS ONE">
        <title>Gene sets for utilization of primary and secondary nutrition supplies in the distal gut of endangered iberian lynx.</title>
        <authorList>
            <person name="Alcaide M."/>
            <person name="Messina E."/>
            <person name="Richter M."/>
            <person name="Bargiela R."/>
            <person name="Peplies J."/>
            <person name="Huws S.A."/>
            <person name="Newbold C.J."/>
            <person name="Golyshin P.N."/>
            <person name="Simon M.A."/>
            <person name="Lopez G."/>
            <person name="Yakimov M.M."/>
            <person name="Ferrer M."/>
        </authorList>
    </citation>
    <scope>NUCLEOTIDE SEQUENCE</scope>
</reference>
<comment type="caution">
    <text evidence="1">The sequence shown here is derived from an EMBL/GenBank/DDBJ whole genome shotgun (WGS) entry which is preliminary data.</text>
</comment>
<protein>
    <submittedName>
        <fullName evidence="1">Secreted protein containing DUF1812</fullName>
    </submittedName>
</protein>
<evidence type="ECO:0000313" key="1">
    <source>
        <dbReference type="EMBL" id="EJX03272.1"/>
    </source>
</evidence>
<dbReference type="Gene3D" id="2.60.40.2100">
    <property type="match status" value="1"/>
</dbReference>
<proteinExistence type="predicted"/>
<name>J9G7P8_9ZZZZ</name>
<gene>
    <name evidence="1" type="ORF">EVA_08622</name>
</gene>